<dbReference type="PANTHER" id="PTHR30576">
    <property type="entry name" value="COLANIC BIOSYNTHESIS UDP-GLUCOSE LIPID CARRIER TRANSFERASE"/>
    <property type="match status" value="1"/>
</dbReference>
<evidence type="ECO:0000256" key="2">
    <source>
        <dbReference type="ARBA" id="ARBA00006464"/>
    </source>
</evidence>
<sequence length="428" mass="49583">MFLSSKGKILILAMGDLALFYLGLFFTLNLRYQTLVEPEIWLAHQWPFFWIHLLWLFIFYIGGAYDVKNFASYKKILGTTLKTMAIAAMMAVLIFYLAPGLKIAPKTNLFIDIAVVSILLVLWRRLFWFFIKKVSKIKVLFLGSTKEMRQFGEQLKNNPQLGYEPMTTPENVQLVVASADMIQDKEISGKFYQMVLLGISVIDFESFYESLTEKVPISIINEGWFLKNVNEINKKPFEQFKRVFDIIYAVVTGIITLAILPFIAMFIKLESKGPVFYKQKRVGKNGKIFELFKFRTMIKDAEKNKAQWASENDNRITKIGKILRKTRLDELPQIWNVLKGDLSFIGPRPERPEFVEMLKKEIPHYAMRHLVKPGLSGWAQIKYPYAASVKDAEEKLQYDLYYIKNRSMVLDLAITAKTIATIVSRQGR</sequence>
<evidence type="ECO:0000259" key="8">
    <source>
        <dbReference type="Pfam" id="PF02397"/>
    </source>
</evidence>
<keyword evidence="4 7" id="KW-0812">Transmembrane</keyword>
<feature type="domain" description="Bacterial sugar transferase" evidence="8">
    <location>
        <begin position="241"/>
        <end position="423"/>
    </location>
</feature>
<evidence type="ECO:0000256" key="3">
    <source>
        <dbReference type="ARBA" id="ARBA00022679"/>
    </source>
</evidence>
<keyword evidence="3" id="KW-0808">Transferase</keyword>
<evidence type="ECO:0000256" key="7">
    <source>
        <dbReference type="SAM" id="Phobius"/>
    </source>
</evidence>
<evidence type="ECO:0000256" key="5">
    <source>
        <dbReference type="ARBA" id="ARBA00022989"/>
    </source>
</evidence>
<keyword evidence="5 7" id="KW-1133">Transmembrane helix</keyword>
<feature type="transmembrane region" description="Helical" evidence="7">
    <location>
        <begin position="110"/>
        <end position="131"/>
    </location>
</feature>
<dbReference type="NCBIfam" id="TIGR03025">
    <property type="entry name" value="EPS_sugtrans"/>
    <property type="match status" value="1"/>
</dbReference>
<evidence type="ECO:0000256" key="1">
    <source>
        <dbReference type="ARBA" id="ARBA00004141"/>
    </source>
</evidence>
<accession>A0A2H0WKZ0</accession>
<evidence type="ECO:0000256" key="6">
    <source>
        <dbReference type="ARBA" id="ARBA00023136"/>
    </source>
</evidence>
<dbReference type="InterPro" id="IPR003362">
    <property type="entry name" value="Bact_transf"/>
</dbReference>
<comment type="similarity">
    <text evidence="2">Belongs to the bacterial sugar transferase family.</text>
</comment>
<reference evidence="10" key="1">
    <citation type="submission" date="2017-09" db="EMBL/GenBank/DDBJ databases">
        <title>Depth-based differentiation of microbial function through sediment-hosted aquifers and enrichment of novel symbionts in the deep terrestrial subsurface.</title>
        <authorList>
            <person name="Probst A.J."/>
            <person name="Ladd B."/>
            <person name="Jarett J.K."/>
            <person name="Geller-Mcgrath D.E."/>
            <person name="Sieber C.M.K."/>
            <person name="Emerson J.B."/>
            <person name="Anantharaman K."/>
            <person name="Thomas B.C."/>
            <person name="Malmstrom R."/>
            <person name="Stieglmeier M."/>
            <person name="Klingl A."/>
            <person name="Woyke T."/>
            <person name="Ryan C.M."/>
            <person name="Banfield J.F."/>
        </authorList>
    </citation>
    <scope>NUCLEOTIDE SEQUENCE [LARGE SCALE GENOMIC DNA]</scope>
</reference>
<evidence type="ECO:0000313" key="9">
    <source>
        <dbReference type="EMBL" id="PIS13300.1"/>
    </source>
</evidence>
<dbReference type="AlphaFoldDB" id="A0A2H0WKZ0"/>
<dbReference type="GO" id="GO:0016020">
    <property type="term" value="C:membrane"/>
    <property type="evidence" value="ECO:0007669"/>
    <property type="project" value="UniProtKB-SubCell"/>
</dbReference>
<gene>
    <name evidence="9" type="ORF">COT67_02495</name>
</gene>
<keyword evidence="6 7" id="KW-0472">Membrane</keyword>
<feature type="transmembrane region" description="Helical" evidence="7">
    <location>
        <begin position="246"/>
        <end position="267"/>
    </location>
</feature>
<dbReference type="Pfam" id="PF02397">
    <property type="entry name" value="Bac_transf"/>
    <property type="match status" value="1"/>
</dbReference>
<evidence type="ECO:0000313" key="10">
    <source>
        <dbReference type="Proteomes" id="UP000230353"/>
    </source>
</evidence>
<dbReference type="Proteomes" id="UP000230353">
    <property type="component" value="Unassembled WGS sequence"/>
</dbReference>
<evidence type="ECO:0000256" key="4">
    <source>
        <dbReference type="ARBA" id="ARBA00022692"/>
    </source>
</evidence>
<dbReference type="PANTHER" id="PTHR30576:SF0">
    <property type="entry name" value="UNDECAPRENYL-PHOSPHATE N-ACETYLGALACTOSAMINYL 1-PHOSPHATE TRANSFERASE-RELATED"/>
    <property type="match status" value="1"/>
</dbReference>
<proteinExistence type="inferred from homology"/>
<dbReference type="EMBL" id="PEZL01000036">
    <property type="protein sequence ID" value="PIS13300.1"/>
    <property type="molecule type" value="Genomic_DNA"/>
</dbReference>
<protein>
    <recommendedName>
        <fullName evidence="8">Bacterial sugar transferase domain-containing protein</fullName>
    </recommendedName>
</protein>
<comment type="subcellular location">
    <subcellularLocation>
        <location evidence="1">Membrane</location>
        <topology evidence="1">Multi-pass membrane protein</topology>
    </subcellularLocation>
</comment>
<feature type="transmembrane region" description="Helical" evidence="7">
    <location>
        <begin position="79"/>
        <end position="98"/>
    </location>
</feature>
<dbReference type="InterPro" id="IPR017475">
    <property type="entry name" value="EPS_sugar_tfrase"/>
</dbReference>
<comment type="caution">
    <text evidence="9">The sequence shown here is derived from an EMBL/GenBank/DDBJ whole genome shotgun (WGS) entry which is preliminary data.</text>
</comment>
<feature type="transmembrane region" description="Helical" evidence="7">
    <location>
        <begin position="48"/>
        <end position="67"/>
    </location>
</feature>
<name>A0A2H0WKZ0_9BACT</name>
<dbReference type="GO" id="GO:0016780">
    <property type="term" value="F:phosphotransferase activity, for other substituted phosphate groups"/>
    <property type="evidence" value="ECO:0007669"/>
    <property type="project" value="TreeGrafter"/>
</dbReference>
<feature type="transmembrane region" description="Helical" evidence="7">
    <location>
        <begin position="9"/>
        <end position="28"/>
    </location>
</feature>
<organism evidence="9 10">
    <name type="scientific">Candidatus Tagabacteria bacterium CG09_land_8_20_14_0_10_41_14</name>
    <dbReference type="NCBI Taxonomy" id="1975021"/>
    <lineage>
        <taxon>Bacteria</taxon>
        <taxon>Candidatus Tagaibacteriota</taxon>
    </lineage>
</organism>